<feature type="transmembrane region" description="Helical" evidence="1">
    <location>
        <begin position="348"/>
        <end position="369"/>
    </location>
</feature>
<organism evidence="2 3">
    <name type="scientific">Schaedlerella arabinosiphila</name>
    <dbReference type="NCBI Taxonomy" id="2044587"/>
    <lineage>
        <taxon>Bacteria</taxon>
        <taxon>Bacillati</taxon>
        <taxon>Bacillota</taxon>
        <taxon>Clostridia</taxon>
        <taxon>Lachnospirales</taxon>
        <taxon>Lachnospiraceae</taxon>
        <taxon>Schaedlerella</taxon>
    </lineage>
</organism>
<feature type="transmembrane region" description="Helical" evidence="1">
    <location>
        <begin position="185"/>
        <end position="204"/>
    </location>
</feature>
<evidence type="ECO:0000256" key="1">
    <source>
        <dbReference type="SAM" id="Phobius"/>
    </source>
</evidence>
<name>A0A426DBF0_9FIRM</name>
<gene>
    <name evidence="2" type="ORF">EBB54_01310</name>
</gene>
<feature type="transmembrane region" description="Helical" evidence="1">
    <location>
        <begin position="402"/>
        <end position="421"/>
    </location>
</feature>
<feature type="transmembrane region" description="Helical" evidence="1">
    <location>
        <begin position="132"/>
        <end position="149"/>
    </location>
</feature>
<comment type="caution">
    <text evidence="2">The sequence shown here is derived from an EMBL/GenBank/DDBJ whole genome shotgun (WGS) entry which is preliminary data.</text>
</comment>
<reference evidence="2" key="1">
    <citation type="submission" date="2018-10" db="EMBL/GenBank/DDBJ databases">
        <title>Schaedlerella arabinophila gen. nov. sp. nov., isolated from the mouse intestinal tract and comparative analysis with the genome of the closely related altered Schaedler flora strain ASF502.</title>
        <authorList>
            <person name="Miyake S."/>
            <person name="Soh M."/>
            <person name="Seedorf H."/>
        </authorList>
    </citation>
    <scope>NUCLEOTIDE SEQUENCE [LARGE SCALE GENOMIC DNA]</scope>
    <source>
        <strain evidence="2">DSM 106076</strain>
    </source>
</reference>
<feature type="transmembrane region" description="Helical" evidence="1">
    <location>
        <begin position="21"/>
        <end position="45"/>
    </location>
</feature>
<accession>A0A426DBF0</accession>
<evidence type="ECO:0000313" key="3">
    <source>
        <dbReference type="Proteomes" id="UP000274920"/>
    </source>
</evidence>
<keyword evidence="1" id="KW-0472">Membrane</keyword>
<feature type="transmembrane region" description="Helical" evidence="1">
    <location>
        <begin position="375"/>
        <end position="395"/>
    </location>
</feature>
<feature type="transmembrane region" description="Helical" evidence="1">
    <location>
        <begin position="57"/>
        <end position="78"/>
    </location>
</feature>
<proteinExistence type="predicted"/>
<keyword evidence="3" id="KW-1185">Reference proteome</keyword>
<dbReference type="Proteomes" id="UP000274920">
    <property type="component" value="Unassembled WGS sequence"/>
</dbReference>
<keyword evidence="1" id="KW-1133">Transmembrane helix</keyword>
<dbReference type="EMBL" id="RHJS01000002">
    <property type="protein sequence ID" value="RRK30166.1"/>
    <property type="molecule type" value="Genomic_DNA"/>
</dbReference>
<keyword evidence="1" id="KW-0812">Transmembrane</keyword>
<protein>
    <submittedName>
        <fullName evidence="2">Uncharacterized protein</fullName>
    </submittedName>
</protein>
<feature type="transmembrane region" description="Helical" evidence="1">
    <location>
        <begin position="161"/>
        <end position="179"/>
    </location>
</feature>
<evidence type="ECO:0000313" key="2">
    <source>
        <dbReference type="EMBL" id="RRK30166.1"/>
    </source>
</evidence>
<sequence length="423" mass="49172">MYIYKMLCLNRLRECKRMVSNLLLPSLFFVFFTGYILFLFTAFAVPAIGDIEDFRPQIYDGLISALAVYSFCCCFFRVKPLIIVKPASIFLFCEKRLKKLIGIKFIGIACRQFLLALFLALCINGVNWNRDFAYTLFSVLYLLNSVGLLRWKIYHKNRKTLFDFGILLLLYLSVFFVWIHPFLSGIAFLLWCFMLYRYLLTLHLNMEKYEDEMQFIEKIHTAQNNHNTVLLNQYAKEKKLRNLPVRKNAPKLLARFPLVWKAGTSIYRLSREFILTGLLFFTFSLTICRVELFWTIPILDQESTRQLLLTGSIFAVFQLTLRSMLLQLDSILEKAQDGLLIPLSEKQIAVQFAVIPMIVIAGEGMLLSLILHADIFRILAVCIILAAATVLIFWFDIMHKELLSKGYFILSTIFFISSLMISL</sequence>
<feature type="transmembrane region" description="Helical" evidence="1">
    <location>
        <begin position="273"/>
        <end position="296"/>
    </location>
</feature>
<feature type="transmembrane region" description="Helical" evidence="1">
    <location>
        <begin position="105"/>
        <end position="126"/>
    </location>
</feature>
<dbReference type="AlphaFoldDB" id="A0A426DBF0"/>